<reference evidence="1" key="1">
    <citation type="submission" date="2021-06" db="EMBL/GenBank/DDBJ databases">
        <title>Comparative genomics, transcriptomics and evolutionary studies reveal genomic signatures of adaptation to plant cell wall in hemibiotrophic fungi.</title>
        <authorList>
            <consortium name="DOE Joint Genome Institute"/>
            <person name="Baroncelli R."/>
            <person name="Diaz J.F."/>
            <person name="Benocci T."/>
            <person name="Peng M."/>
            <person name="Battaglia E."/>
            <person name="Haridas S."/>
            <person name="Andreopoulos W."/>
            <person name="Labutti K."/>
            <person name="Pangilinan J."/>
            <person name="Floch G.L."/>
            <person name="Makela M.R."/>
            <person name="Henrissat B."/>
            <person name="Grigoriev I.V."/>
            <person name="Crouch J.A."/>
            <person name="De Vries R.P."/>
            <person name="Sukno S.A."/>
            <person name="Thon M.R."/>
        </authorList>
    </citation>
    <scope>NUCLEOTIDE SEQUENCE</scope>
    <source>
        <strain evidence="1">CBS 125086</strain>
    </source>
</reference>
<dbReference type="EMBL" id="JAHLJV010000075">
    <property type="protein sequence ID" value="KAK1574478.1"/>
    <property type="molecule type" value="Genomic_DNA"/>
</dbReference>
<evidence type="ECO:0000313" key="2">
    <source>
        <dbReference type="Proteomes" id="UP001230504"/>
    </source>
</evidence>
<protein>
    <submittedName>
        <fullName evidence="1">Uncharacterized protein</fullName>
    </submittedName>
</protein>
<dbReference type="GeneID" id="85443018"/>
<sequence>MRVRPRQCMQWYHIPGLEVVSLCVRSPDDNNKAGSRPVLSQRKPALALVKIHQSMRGPS</sequence>
<dbReference type="AlphaFoldDB" id="A0AAD8PRP9"/>
<evidence type="ECO:0000313" key="1">
    <source>
        <dbReference type="EMBL" id="KAK1574478.1"/>
    </source>
</evidence>
<proteinExistence type="predicted"/>
<gene>
    <name evidence="1" type="ORF">LY79DRAFT_566015</name>
</gene>
<dbReference type="Proteomes" id="UP001230504">
    <property type="component" value="Unassembled WGS sequence"/>
</dbReference>
<name>A0AAD8PRP9_9PEZI</name>
<organism evidence="1 2">
    <name type="scientific">Colletotrichum navitas</name>
    <dbReference type="NCBI Taxonomy" id="681940"/>
    <lineage>
        <taxon>Eukaryota</taxon>
        <taxon>Fungi</taxon>
        <taxon>Dikarya</taxon>
        <taxon>Ascomycota</taxon>
        <taxon>Pezizomycotina</taxon>
        <taxon>Sordariomycetes</taxon>
        <taxon>Hypocreomycetidae</taxon>
        <taxon>Glomerellales</taxon>
        <taxon>Glomerellaceae</taxon>
        <taxon>Colletotrichum</taxon>
        <taxon>Colletotrichum graminicola species complex</taxon>
    </lineage>
</organism>
<accession>A0AAD8PRP9</accession>
<comment type="caution">
    <text evidence="1">The sequence shown here is derived from an EMBL/GenBank/DDBJ whole genome shotgun (WGS) entry which is preliminary data.</text>
</comment>
<keyword evidence="2" id="KW-1185">Reference proteome</keyword>
<dbReference type="RefSeq" id="XP_060410000.1">
    <property type="nucleotide sequence ID" value="XM_060558778.1"/>
</dbReference>